<dbReference type="InterPro" id="IPR020845">
    <property type="entry name" value="AMP-binding_CS"/>
</dbReference>
<keyword evidence="4" id="KW-1185">Reference proteome</keyword>
<dbReference type="InterPro" id="IPR042099">
    <property type="entry name" value="ANL_N_sf"/>
</dbReference>
<gene>
    <name evidence="3" type="primary">fadD_9</name>
    <name evidence="3" type="ORF">NCTC10485_03587</name>
</gene>
<evidence type="ECO:0000313" key="3">
    <source>
        <dbReference type="EMBL" id="VEG49280.1"/>
    </source>
</evidence>
<proteinExistence type="predicted"/>
<accession>A0A3S4VJU8</accession>
<dbReference type="Gene3D" id="3.40.50.12780">
    <property type="entry name" value="N-terminal domain of ligase-like"/>
    <property type="match status" value="1"/>
</dbReference>
<dbReference type="EC" id="6.2.1.3" evidence="3"/>
<dbReference type="GO" id="GO:0004467">
    <property type="term" value="F:long-chain fatty acid-CoA ligase activity"/>
    <property type="evidence" value="ECO:0007669"/>
    <property type="project" value="UniProtKB-EC"/>
</dbReference>
<dbReference type="EMBL" id="LR134355">
    <property type="protein sequence ID" value="VEG49280.1"/>
    <property type="molecule type" value="Genomic_DNA"/>
</dbReference>
<evidence type="ECO:0000259" key="1">
    <source>
        <dbReference type="Pfam" id="PF00501"/>
    </source>
</evidence>
<dbReference type="Gene3D" id="3.30.300.30">
    <property type="match status" value="1"/>
</dbReference>
<dbReference type="OrthoDB" id="9803968at2"/>
<protein>
    <submittedName>
        <fullName evidence="3">2-succinylbenzoate--CoA ligase</fullName>
        <ecNumber evidence="3">6.2.1.3</ecNumber>
    </submittedName>
</protein>
<feature type="domain" description="AMP-dependent synthetase/ligase" evidence="1">
    <location>
        <begin position="10"/>
        <end position="362"/>
    </location>
</feature>
<dbReference type="Pfam" id="PF00501">
    <property type="entry name" value="AMP-binding"/>
    <property type="match status" value="1"/>
</dbReference>
<evidence type="ECO:0000259" key="2">
    <source>
        <dbReference type="Pfam" id="PF13193"/>
    </source>
</evidence>
<sequence>MSGTVVDALSWWARTKPDQVAIDFDGDELCYRELNNWANGVAGRLRDVGVAAGDRVAIVGSNSLEWCAAALGAAKLGAILAPFNQRMVARELAVLVGNCDPKVVLCDESTCERVQELRTMESGFTVQYLETDVRPLRHGDHPQAAPGLPDVGAPTAIVYTSGSTSTPKGVVFTHAMIAGVMHEWHLIEGILPDTPRQLMVLPLFGAPGYIWGVCRNVIHGGTLFLQPRFDAPKALDILTSKQITALIGPPIIFEQIAAEPGFADAEISSISTAHVGGARVPVGLLRAWHAKGVALRQIYGQTEIGGSATAMPREEALNHPEKCGWGGIFTKIRVVDENDRDVPAGVEGQILLRGPGMTPGYWRNEDATRVALRNGWLHTGDIGVLDAQGYLTFVDRHKDMIISGGINIAPMEIEMVLQEMPAVEEVAVISVADPKFGETPAALVYAGAALSTADIVAWCNQRLADYKVPRYVVVLDEPLPRLASGKIAKRELRDSYAGIPDTYSKVR</sequence>
<organism evidence="3 4">
    <name type="scientific">Mycolicibacterium chitae</name>
    <name type="common">Mycobacterium chitae</name>
    <dbReference type="NCBI Taxonomy" id="1792"/>
    <lineage>
        <taxon>Bacteria</taxon>
        <taxon>Bacillati</taxon>
        <taxon>Actinomycetota</taxon>
        <taxon>Actinomycetes</taxon>
        <taxon>Mycobacteriales</taxon>
        <taxon>Mycobacteriaceae</taxon>
        <taxon>Mycolicibacterium</taxon>
    </lineage>
</organism>
<dbReference type="InterPro" id="IPR025110">
    <property type="entry name" value="AMP-bd_C"/>
</dbReference>
<dbReference type="PANTHER" id="PTHR43767">
    <property type="entry name" value="LONG-CHAIN-FATTY-ACID--COA LIGASE"/>
    <property type="match status" value="1"/>
</dbReference>
<dbReference type="Proteomes" id="UP000282551">
    <property type="component" value="Chromosome"/>
</dbReference>
<keyword evidence="3" id="KW-0436">Ligase</keyword>
<dbReference type="RefSeq" id="WP_126334974.1">
    <property type="nucleotide sequence ID" value="NZ_AP022604.1"/>
</dbReference>
<dbReference type="PROSITE" id="PS00455">
    <property type="entry name" value="AMP_BINDING"/>
    <property type="match status" value="1"/>
</dbReference>
<dbReference type="PANTHER" id="PTHR43767:SF1">
    <property type="entry name" value="NONRIBOSOMAL PEPTIDE SYNTHASE PES1 (EUROFUNG)-RELATED"/>
    <property type="match status" value="1"/>
</dbReference>
<evidence type="ECO:0000313" key="4">
    <source>
        <dbReference type="Proteomes" id="UP000282551"/>
    </source>
</evidence>
<dbReference type="InterPro" id="IPR000873">
    <property type="entry name" value="AMP-dep_synth/lig_dom"/>
</dbReference>
<dbReference type="AlphaFoldDB" id="A0A3S4VJU8"/>
<dbReference type="SUPFAM" id="SSF56801">
    <property type="entry name" value="Acetyl-CoA synthetase-like"/>
    <property type="match status" value="1"/>
</dbReference>
<dbReference type="InterPro" id="IPR045851">
    <property type="entry name" value="AMP-bd_C_sf"/>
</dbReference>
<name>A0A3S4VJU8_MYCCI</name>
<feature type="domain" description="AMP-binding enzyme C-terminal" evidence="2">
    <location>
        <begin position="412"/>
        <end position="486"/>
    </location>
</feature>
<dbReference type="Pfam" id="PF13193">
    <property type="entry name" value="AMP-binding_C"/>
    <property type="match status" value="1"/>
</dbReference>
<reference evidence="3 4" key="1">
    <citation type="submission" date="2018-12" db="EMBL/GenBank/DDBJ databases">
        <authorList>
            <consortium name="Pathogen Informatics"/>
        </authorList>
    </citation>
    <scope>NUCLEOTIDE SEQUENCE [LARGE SCALE GENOMIC DNA]</scope>
    <source>
        <strain evidence="3 4">NCTC10485</strain>
    </source>
</reference>
<dbReference type="InterPro" id="IPR050237">
    <property type="entry name" value="ATP-dep_AMP-bd_enzyme"/>
</dbReference>